<accession>A0ACB7YKA7</accession>
<organism evidence="1 2">
    <name type="scientific">Vaccinium darrowii</name>
    <dbReference type="NCBI Taxonomy" id="229202"/>
    <lineage>
        <taxon>Eukaryota</taxon>
        <taxon>Viridiplantae</taxon>
        <taxon>Streptophyta</taxon>
        <taxon>Embryophyta</taxon>
        <taxon>Tracheophyta</taxon>
        <taxon>Spermatophyta</taxon>
        <taxon>Magnoliopsida</taxon>
        <taxon>eudicotyledons</taxon>
        <taxon>Gunneridae</taxon>
        <taxon>Pentapetalae</taxon>
        <taxon>asterids</taxon>
        <taxon>Ericales</taxon>
        <taxon>Ericaceae</taxon>
        <taxon>Vaccinioideae</taxon>
        <taxon>Vaccinieae</taxon>
        <taxon>Vaccinium</taxon>
    </lineage>
</organism>
<sequence>MEIAKSNFSEVAKIIKPVLRRAIYYGVPEIVEEIIASYPMAMYMIVHDDLDIFQYAIQCRRERVFNLIYQLDYGSTIVAQLDKSRNNGLHLAASLKHEQQIIVRASAVGPVLQMQRELQWFKRHRHAHVVLCYFCLFLFSDADSETDDDSLQVYDSPFNSDSVCKTKEMREATQTSWIPNWLSSIFKEIIPKW</sequence>
<protein>
    <submittedName>
        <fullName evidence="1">Uncharacterized protein</fullName>
    </submittedName>
</protein>
<keyword evidence="2" id="KW-1185">Reference proteome</keyword>
<gene>
    <name evidence="1" type="ORF">Vadar_004768</name>
</gene>
<evidence type="ECO:0000313" key="1">
    <source>
        <dbReference type="EMBL" id="KAH7853617.1"/>
    </source>
</evidence>
<dbReference type="Proteomes" id="UP000828048">
    <property type="component" value="Chromosome 11"/>
</dbReference>
<proteinExistence type="predicted"/>
<name>A0ACB7YKA7_9ERIC</name>
<evidence type="ECO:0000313" key="2">
    <source>
        <dbReference type="Proteomes" id="UP000828048"/>
    </source>
</evidence>
<reference evidence="1 2" key="1">
    <citation type="journal article" date="2021" name="Hortic Res">
        <title>High-quality reference genome and annotation aids understanding of berry development for evergreen blueberry (Vaccinium darrowii).</title>
        <authorList>
            <person name="Yu J."/>
            <person name="Hulse-Kemp A.M."/>
            <person name="Babiker E."/>
            <person name="Staton M."/>
        </authorList>
    </citation>
    <scope>NUCLEOTIDE SEQUENCE [LARGE SCALE GENOMIC DNA]</scope>
    <source>
        <strain evidence="2">cv. NJ 8807/NJ 8810</strain>
        <tissue evidence="1">Young leaf</tissue>
    </source>
</reference>
<dbReference type="EMBL" id="CM037161">
    <property type="protein sequence ID" value="KAH7853617.1"/>
    <property type="molecule type" value="Genomic_DNA"/>
</dbReference>
<comment type="caution">
    <text evidence="1">The sequence shown here is derived from an EMBL/GenBank/DDBJ whole genome shotgun (WGS) entry which is preliminary data.</text>
</comment>